<reference evidence="2" key="1">
    <citation type="submission" date="2024-04" db="EMBL/GenBank/DDBJ databases">
        <authorList>
            <person name="Shaw F."/>
            <person name="Minotto A."/>
        </authorList>
    </citation>
    <scope>NUCLEOTIDE SEQUENCE [LARGE SCALE GENOMIC DNA]</scope>
</reference>
<organism evidence="1 2">
    <name type="scientific">Somion occarium</name>
    <dbReference type="NCBI Taxonomy" id="3059160"/>
    <lineage>
        <taxon>Eukaryota</taxon>
        <taxon>Fungi</taxon>
        <taxon>Dikarya</taxon>
        <taxon>Basidiomycota</taxon>
        <taxon>Agaricomycotina</taxon>
        <taxon>Agaricomycetes</taxon>
        <taxon>Polyporales</taxon>
        <taxon>Cerrenaceae</taxon>
        <taxon>Somion</taxon>
    </lineage>
</organism>
<accession>A0ABP1DRE1</accession>
<dbReference type="EMBL" id="OZ037949">
    <property type="protein sequence ID" value="CAL1710402.1"/>
    <property type="molecule type" value="Genomic_DNA"/>
</dbReference>
<name>A0ABP1DRE1_9APHY</name>
<gene>
    <name evidence="1" type="ORF">GFSPODELE1_LOCUS7806</name>
</gene>
<evidence type="ECO:0000313" key="1">
    <source>
        <dbReference type="EMBL" id="CAL1710402.1"/>
    </source>
</evidence>
<proteinExistence type="predicted"/>
<keyword evidence="2" id="KW-1185">Reference proteome</keyword>
<dbReference type="Proteomes" id="UP001497453">
    <property type="component" value="Chromosome 6"/>
</dbReference>
<sequence length="87" mass="10026">MIYLDILLDLIGPYQALVLQSDSKTSMILTPQSTELYRYQPLFFVLYFTAALVPQQLFDPHLIASTVFELSLCYWVQRTYLSAGDLI</sequence>
<evidence type="ECO:0000313" key="2">
    <source>
        <dbReference type="Proteomes" id="UP001497453"/>
    </source>
</evidence>
<protein>
    <submittedName>
        <fullName evidence="1">Uncharacterized protein</fullName>
    </submittedName>
</protein>